<feature type="region of interest" description="Disordered" evidence="2">
    <location>
        <begin position="126"/>
        <end position="147"/>
    </location>
</feature>
<feature type="compositionally biased region" description="Acidic residues" evidence="2">
    <location>
        <begin position="136"/>
        <end position="147"/>
    </location>
</feature>
<comment type="similarity">
    <text evidence="1">Belongs to the TRM112 family.</text>
</comment>
<dbReference type="PANTHER" id="PTHR12773">
    <property type="entry name" value="UPF0315 PROTEIN-RELATED"/>
    <property type="match status" value="1"/>
</dbReference>
<organism evidence="3 4">
    <name type="scientific">Blattamonas nauphoetae</name>
    <dbReference type="NCBI Taxonomy" id="2049346"/>
    <lineage>
        <taxon>Eukaryota</taxon>
        <taxon>Metamonada</taxon>
        <taxon>Preaxostyla</taxon>
        <taxon>Oxymonadida</taxon>
        <taxon>Blattamonas</taxon>
    </lineage>
</organism>
<evidence type="ECO:0000256" key="2">
    <source>
        <dbReference type="SAM" id="MobiDB-lite"/>
    </source>
</evidence>
<dbReference type="Proteomes" id="UP001281761">
    <property type="component" value="Unassembled WGS sequence"/>
</dbReference>
<dbReference type="GO" id="GO:0008168">
    <property type="term" value="F:methyltransferase activity"/>
    <property type="evidence" value="ECO:0007669"/>
    <property type="project" value="UniProtKB-KW"/>
</dbReference>
<proteinExistence type="inferred from homology"/>
<evidence type="ECO:0000313" key="4">
    <source>
        <dbReference type="Proteomes" id="UP001281761"/>
    </source>
</evidence>
<keyword evidence="3" id="KW-0808">Transferase</keyword>
<name>A0ABQ9X9R1_9EUKA</name>
<dbReference type="InterPro" id="IPR005651">
    <property type="entry name" value="Trm112-like"/>
</dbReference>
<dbReference type="InterPro" id="IPR039127">
    <property type="entry name" value="Trm112"/>
</dbReference>
<dbReference type="Gene3D" id="2.20.25.10">
    <property type="match status" value="1"/>
</dbReference>
<dbReference type="GO" id="GO:0032259">
    <property type="term" value="P:methylation"/>
    <property type="evidence" value="ECO:0007669"/>
    <property type="project" value="UniProtKB-KW"/>
</dbReference>
<dbReference type="Pfam" id="PF03966">
    <property type="entry name" value="Trm112p"/>
    <property type="match status" value="1"/>
</dbReference>
<keyword evidence="4" id="KW-1185">Reference proteome</keyword>
<evidence type="ECO:0000313" key="3">
    <source>
        <dbReference type="EMBL" id="KAK2949282.1"/>
    </source>
</evidence>
<keyword evidence="3" id="KW-0489">Methyltransferase</keyword>
<comment type="caution">
    <text evidence="3">The sequence shown here is derived from an EMBL/GenBank/DDBJ whole genome shotgun (WGS) entry which is preliminary data.</text>
</comment>
<sequence>MKLLTHNLLQCIVPACRKHHYPLKVTASLLNVEENPFDAIFASRMLERLEYNILLEAYNSLRQDGQPELPPAVPEDGASNEVFLQSLFFAINCLDVVEGAMTCSSCGRIYPIHNSIPNMIVRAIEGEQPPQSIEKEQEDEEEEESEN</sequence>
<reference evidence="3 4" key="1">
    <citation type="journal article" date="2022" name="bioRxiv">
        <title>Genomics of Preaxostyla Flagellates Illuminates Evolutionary Transitions and the Path Towards Mitochondrial Loss.</title>
        <authorList>
            <person name="Novak L.V.F."/>
            <person name="Treitli S.C."/>
            <person name="Pyrih J."/>
            <person name="Halakuc P."/>
            <person name="Pipaliya S.V."/>
            <person name="Vacek V."/>
            <person name="Brzon O."/>
            <person name="Soukal P."/>
            <person name="Eme L."/>
            <person name="Dacks J.B."/>
            <person name="Karnkowska A."/>
            <person name="Elias M."/>
            <person name="Hampl V."/>
        </authorList>
    </citation>
    <scope>NUCLEOTIDE SEQUENCE [LARGE SCALE GENOMIC DNA]</scope>
    <source>
        <strain evidence="3">NAU3</strain>
        <tissue evidence="3">Gut</tissue>
    </source>
</reference>
<evidence type="ECO:0000256" key="1">
    <source>
        <dbReference type="ARBA" id="ARBA00007980"/>
    </source>
</evidence>
<protein>
    <submittedName>
        <fullName evidence="3">Multifunctional methyltransferase subunit TRM112</fullName>
    </submittedName>
</protein>
<gene>
    <name evidence="3" type="ORF">BLNAU_15763</name>
</gene>
<accession>A0ABQ9X9R1</accession>
<dbReference type="SUPFAM" id="SSF158997">
    <property type="entry name" value="Trm112p-like"/>
    <property type="match status" value="1"/>
</dbReference>
<dbReference type="PANTHER" id="PTHR12773:SF0">
    <property type="entry name" value="MULTIFUNCTIONAL METHYLTRANSFERASE SUBUNIT TRM112-LIKE PROTEIN"/>
    <property type="match status" value="1"/>
</dbReference>
<dbReference type="EMBL" id="JARBJD010000159">
    <property type="protein sequence ID" value="KAK2949282.1"/>
    <property type="molecule type" value="Genomic_DNA"/>
</dbReference>